<dbReference type="InterPro" id="IPR013694">
    <property type="entry name" value="VIT"/>
</dbReference>
<dbReference type="RefSeq" id="WP_053236160.1">
    <property type="nucleotide sequence ID" value="NZ_CP011125.1"/>
</dbReference>
<dbReference type="STRING" id="927083.DB32_006222"/>
<dbReference type="Gene3D" id="2.130.10.10">
    <property type="entry name" value="YVTN repeat-like/Quinoprotein amine dehydrogenase"/>
    <property type="match status" value="2"/>
</dbReference>
<dbReference type="EMBL" id="CP011125">
    <property type="protein sequence ID" value="AKF09073.1"/>
    <property type="molecule type" value="Genomic_DNA"/>
</dbReference>
<dbReference type="PROSITE" id="PS51468">
    <property type="entry name" value="VIT"/>
    <property type="match status" value="1"/>
</dbReference>
<evidence type="ECO:0000259" key="3">
    <source>
        <dbReference type="PROSITE" id="PS51468"/>
    </source>
</evidence>
<dbReference type="Pfam" id="PF13768">
    <property type="entry name" value="VWA_3"/>
    <property type="match status" value="1"/>
</dbReference>
<dbReference type="Proteomes" id="UP000034883">
    <property type="component" value="Chromosome"/>
</dbReference>
<proteinExistence type="predicted"/>
<dbReference type="SUPFAM" id="SSF53300">
    <property type="entry name" value="vWA-like"/>
    <property type="match status" value="1"/>
</dbReference>
<evidence type="ECO:0000313" key="4">
    <source>
        <dbReference type="EMBL" id="AKF09073.1"/>
    </source>
</evidence>
<dbReference type="SMART" id="SM00564">
    <property type="entry name" value="PQQ"/>
    <property type="match status" value="5"/>
</dbReference>
<dbReference type="InterPro" id="IPR002035">
    <property type="entry name" value="VWF_A"/>
</dbReference>
<evidence type="ECO:0008006" key="6">
    <source>
        <dbReference type="Google" id="ProtNLM"/>
    </source>
</evidence>
<organism evidence="4 5">
    <name type="scientific">Sandaracinus amylolyticus</name>
    <dbReference type="NCBI Taxonomy" id="927083"/>
    <lineage>
        <taxon>Bacteria</taxon>
        <taxon>Pseudomonadati</taxon>
        <taxon>Myxococcota</taxon>
        <taxon>Polyangia</taxon>
        <taxon>Polyangiales</taxon>
        <taxon>Sandaracinaceae</taxon>
        <taxon>Sandaracinus</taxon>
    </lineage>
</organism>
<evidence type="ECO:0000256" key="1">
    <source>
        <dbReference type="SAM" id="MobiDB-lite"/>
    </source>
</evidence>
<dbReference type="InterPro" id="IPR018391">
    <property type="entry name" value="PQQ_b-propeller_rpt"/>
</dbReference>
<reference evidence="4 5" key="1">
    <citation type="submission" date="2015-03" db="EMBL/GenBank/DDBJ databases">
        <title>Genome assembly of Sandaracinus amylolyticus DSM 53668.</title>
        <authorList>
            <person name="Sharma G."/>
            <person name="Subramanian S."/>
        </authorList>
    </citation>
    <scope>NUCLEOTIDE SEQUENCE [LARGE SCALE GENOMIC DNA]</scope>
    <source>
        <strain evidence="4 5">DSM 53668</strain>
    </source>
</reference>
<dbReference type="PANTHER" id="PTHR45737:SF6">
    <property type="entry name" value="VON WILLEBRAND FACTOR A DOMAIN-CONTAINING PROTEIN 5A"/>
    <property type="match status" value="1"/>
</dbReference>
<dbReference type="PROSITE" id="PS50234">
    <property type="entry name" value="VWFA"/>
    <property type="match status" value="1"/>
</dbReference>
<evidence type="ECO:0000313" key="5">
    <source>
        <dbReference type="Proteomes" id="UP000034883"/>
    </source>
</evidence>
<dbReference type="PANTHER" id="PTHR45737">
    <property type="entry name" value="VON WILLEBRAND FACTOR A DOMAIN-CONTAINING PROTEIN 5A"/>
    <property type="match status" value="1"/>
</dbReference>
<gene>
    <name evidence="4" type="ORF">DB32_006222</name>
</gene>
<dbReference type="Pfam" id="PF08487">
    <property type="entry name" value="VIT"/>
    <property type="match status" value="1"/>
</dbReference>
<dbReference type="Gene3D" id="3.40.50.410">
    <property type="entry name" value="von Willebrand factor, type A domain"/>
    <property type="match status" value="1"/>
</dbReference>
<protein>
    <recommendedName>
        <fullName evidence="6">VWA domain-containing protein</fullName>
    </recommendedName>
</protein>
<feature type="region of interest" description="Disordered" evidence="1">
    <location>
        <begin position="518"/>
        <end position="545"/>
    </location>
</feature>
<dbReference type="InterPro" id="IPR002372">
    <property type="entry name" value="PQQ_rpt_dom"/>
</dbReference>
<sequence length="1308" mass="140147">MLLAWTIGGIALLLDGCPTPASNPRASTTAASAHEHDHFVAIEGHTPREIDHQALIRDALAGVPETDDGSIEHRVPVRRIAIPHPPRGGNARFDWGGGRRGWITALPSEELLTSAAYANGRVFLGGGFASHRFFALDAYDGELAWSVAAPDGGPSAAIVANDRVIFNTESCTLFVADAGTGEIRWSRWLGDPLMSQPAAAGGLVVSAYPADGAYRFGAFRLDDGEPVWSTAIPADVIQAPQIVGDSVYFATMDGSVLELALRTGEVRWSRDVGASSAVWVDRGSVLLARRVDMQEQIVVLSARDGRVARTGDRFAAPYLSGQSRDRALVHAQAGAWGNFQHGDHLGLRNVAAGWAFQGSTPTVADGRAYFAIGDAILARAIDTGEEVWRRTYARAGGAQALSPPAIVGSLLVFGTVDGQLVATDVDTGMTIWAYEIGEPIVFQPIVAQGWVYATTARGNVIGLEVGDAMLDGWHMWGGNERHAGPVETAGTVDPALLASLARPTRGTLRAVAPAVAEPDVDGDEGEVASDATPAAIPPPAPERDLPLRRTSIDARVSGFVAEVEVTQEFVNDGDAPIEAVYLFPLPVDAAVDAMEMRIGERVVRGRIQGRSQARRTYEEARATGRRAALLEQQRPDLFAQRVANLMPGDRIEVRLRFVQPLPFESGRYEFAFPLAAPRRFDPSDASAVAQQPEEPDARAISMSLAIDAGLPIGTIESPTHDVAIERGARPSIASVRLEGERVPNRDFVLRYTLGGDAPRATVLAHRGAEEGWLTLLVQPPDAPADETIAPRDLVFVVDASSSMRGRPSEQARALVHRAIGALRAGDTVDVIGFADRVVRMGEHAAGDADATARADEFLAQLRTVGATRMVPAIEEALDRANAASVRAPGRVPLVVLVTDGYIANEAEVLRAIATHLGASRVYALGVGSSPNRFLLERSAEVGRGRALITTLGEDAARAADRFHAWIDRPVFTDVEIDWGGLDVQDVHPTRVPDLFADRPVVVNARFVRGGRATVRVRGSVNGRRHERAIDVTLPSEPTPDGPHASQESLWARAAIGDRIRRLEVRDDEDLVREVTELGLAHHVVTPFTSFVAVEETPAEPSEGEPEAEVRATVSPARALPGDPEIRIPAPPDARAVTVILPFGETIDARWEPAIDRWTARFLIPRDAAEGTFPIEILVTHADGHAEELRVFYTVDASAPEVAIELDGEARPGATITVRARQVITEADLAQVGRRAIDPQRAQLLADVRRVEVRAPGGAPVALVLTGPGTWEGALRVPDDAEGTMTLELFVADLAANVSTRRVPVEIAR</sequence>
<feature type="domain" description="VWFA" evidence="2">
    <location>
        <begin position="792"/>
        <end position="974"/>
    </location>
</feature>
<dbReference type="InterPro" id="IPR015943">
    <property type="entry name" value="WD40/YVTN_repeat-like_dom_sf"/>
</dbReference>
<feature type="domain" description="VIT" evidence="3">
    <location>
        <begin position="531"/>
        <end position="659"/>
    </location>
</feature>
<dbReference type="SUPFAM" id="SSF50998">
    <property type="entry name" value="Quinoprotein alcohol dehydrogenase-like"/>
    <property type="match status" value="2"/>
</dbReference>
<keyword evidence="5" id="KW-1185">Reference proteome</keyword>
<dbReference type="InterPro" id="IPR011047">
    <property type="entry name" value="Quinoprotein_ADH-like_sf"/>
</dbReference>
<dbReference type="KEGG" id="samy:DB32_006222"/>
<dbReference type="SMART" id="SM00327">
    <property type="entry name" value="VWA"/>
    <property type="match status" value="1"/>
</dbReference>
<dbReference type="SMART" id="SM00609">
    <property type="entry name" value="VIT"/>
    <property type="match status" value="1"/>
</dbReference>
<name>A0A0F6W722_9BACT</name>
<feature type="compositionally biased region" description="Acidic residues" evidence="1">
    <location>
        <begin position="518"/>
        <end position="527"/>
    </location>
</feature>
<dbReference type="Pfam" id="PF13360">
    <property type="entry name" value="PQQ_2"/>
    <property type="match status" value="2"/>
</dbReference>
<accession>A0A0F6W722</accession>
<evidence type="ECO:0000259" key="2">
    <source>
        <dbReference type="PROSITE" id="PS50234"/>
    </source>
</evidence>
<dbReference type="InterPro" id="IPR036465">
    <property type="entry name" value="vWFA_dom_sf"/>
</dbReference>